<dbReference type="InterPro" id="IPR041236">
    <property type="entry name" value="PriA_C"/>
</dbReference>
<keyword evidence="4 12" id="KW-0547">Nucleotide-binding</keyword>
<dbReference type="InterPro" id="IPR005259">
    <property type="entry name" value="PriA"/>
</dbReference>
<evidence type="ECO:0000256" key="12">
    <source>
        <dbReference type="HAMAP-Rule" id="MF_00983"/>
    </source>
</evidence>
<accession>A0A0A0BH72</accession>
<dbReference type="GO" id="GO:0006269">
    <property type="term" value="P:DNA replication, synthesis of primer"/>
    <property type="evidence" value="ECO:0007669"/>
    <property type="project" value="UniProtKB-KW"/>
</dbReference>
<dbReference type="GO" id="GO:0003677">
    <property type="term" value="F:DNA binding"/>
    <property type="evidence" value="ECO:0007669"/>
    <property type="project" value="UniProtKB-UniRule"/>
</dbReference>
<comment type="similarity">
    <text evidence="12">Belongs to the helicase family. PriA subfamily.</text>
</comment>
<keyword evidence="1 12" id="KW-0639">Primosome</keyword>
<dbReference type="InterPro" id="IPR040498">
    <property type="entry name" value="PriA_CRR"/>
</dbReference>
<feature type="binding site" evidence="12">
    <location>
        <position position="462"/>
    </location>
    <ligand>
        <name>Zn(2+)</name>
        <dbReference type="ChEBI" id="CHEBI:29105"/>
        <label>2</label>
    </ligand>
</feature>
<comment type="caution">
    <text evidence="15">The sequence shown here is derived from an EMBL/GenBank/DDBJ whole genome shotgun (WGS) entry which is preliminary data.</text>
</comment>
<dbReference type="GO" id="GO:0016887">
    <property type="term" value="F:ATP hydrolysis activity"/>
    <property type="evidence" value="ECO:0007669"/>
    <property type="project" value="RHEA"/>
</dbReference>
<dbReference type="CDD" id="cd17929">
    <property type="entry name" value="DEXHc_priA"/>
    <property type="match status" value="1"/>
</dbReference>
<dbReference type="InterPro" id="IPR011545">
    <property type="entry name" value="DEAD/DEAH_box_helicase_dom"/>
</dbReference>
<comment type="subunit">
    <text evidence="12">Component of the replication restart primosome.</text>
</comment>
<dbReference type="SMART" id="SM00487">
    <property type="entry name" value="DEXDc"/>
    <property type="match status" value="1"/>
</dbReference>
<dbReference type="STRING" id="392484.LP43_0290"/>
<evidence type="ECO:0000259" key="14">
    <source>
        <dbReference type="PROSITE" id="PS51194"/>
    </source>
</evidence>
<dbReference type="InterPro" id="IPR027417">
    <property type="entry name" value="P-loop_NTPase"/>
</dbReference>
<dbReference type="Pfam" id="PF18319">
    <property type="entry name" value="Zn_ribbon_PriA"/>
    <property type="match status" value="1"/>
</dbReference>
<dbReference type="Pfam" id="PF00271">
    <property type="entry name" value="Helicase_C"/>
    <property type="match status" value="1"/>
</dbReference>
<dbReference type="SUPFAM" id="SSF52540">
    <property type="entry name" value="P-loop containing nucleoside triphosphate hydrolases"/>
    <property type="match status" value="1"/>
</dbReference>
<dbReference type="FunFam" id="3.40.1440.60:FF:000001">
    <property type="entry name" value="Primosomal protein N"/>
    <property type="match status" value="1"/>
</dbReference>
<evidence type="ECO:0000256" key="1">
    <source>
        <dbReference type="ARBA" id="ARBA00022515"/>
    </source>
</evidence>
<evidence type="ECO:0000256" key="6">
    <source>
        <dbReference type="ARBA" id="ARBA00022806"/>
    </source>
</evidence>
<feature type="binding site" evidence="12">
    <location>
        <position position="459"/>
    </location>
    <ligand>
        <name>Zn(2+)</name>
        <dbReference type="ChEBI" id="CHEBI:29105"/>
        <label>2</label>
    </ligand>
</feature>
<evidence type="ECO:0000256" key="8">
    <source>
        <dbReference type="ARBA" id="ARBA00022840"/>
    </source>
</evidence>
<feature type="binding site" evidence="12">
    <location>
        <position position="441"/>
    </location>
    <ligand>
        <name>Zn(2+)</name>
        <dbReference type="ChEBI" id="CHEBI:29105"/>
        <label>2</label>
    </ligand>
</feature>
<evidence type="ECO:0000256" key="3">
    <source>
        <dbReference type="ARBA" id="ARBA00022723"/>
    </source>
</evidence>
<keyword evidence="2 12" id="KW-0235">DNA replication</keyword>
<sequence length="727" mass="81910">MTSILQIAVPCPLRQLFDYLSEEPENHWQAGMRVRINFANRSCIGIVMKARGVTSDIDTTKLKAIDEKLDDQALIPDEILQTVLWVSRYYHHPLGECFQAALPKQLRKGEKSDLQLENWWFKTDQQGNKKLGTKQQACIDFLNNYPDGISQAAMKAHLGTVLSSLKALEQKNLVKQEPFPKLPIAQVELSVPFELNKEQKTVIEAVWQKKAQFQPFLLEGITGSGKTEVYIELTEKIIAEGKQVLILIPEIGLTGQFVDRFKKRLNTNIVVLNSAVSDGDRKQGWLLAKHGLAKVIIGTRSAVFTPLPDAGLIIIDEEHDASYKQQDGLKYHARNVALIRAQKRGIPVLMGSATPSLESLYQVEQQRYQLLQLKQRAGGAALPKIQLIDSNAAHPDHGLSQLLLKNMHQHLNAGNQVILFINRRGYAPVLMCHDCGWQAKCQHCDARMVMHQLRNILFCHHCGFIQRLLESCPECESKQLKSYGAGTEKIEQVLQKLFPDTAVVRVDRDTTQRVNAFNDIVADIKQGQARILVGTQMLAKGHDFHDVTLVGVLDTDQGLYSADFRATENLAQMITQVTGRAGRGDKKGEVIIQSQQPQHPFWESLIQQGYKKTAQNLLQERIDMAMPPVSNWAVIRAEAQDRHQAMDFLQAVTSILHSTQQQDVLILGPVPAIMEKKGGRFRAQLLLTCQQRKPLHQLLDQHIQAIGSHKLARKLRWSIDIDPMDLL</sequence>
<reference evidence="15 16" key="1">
    <citation type="submission" date="2014-09" db="EMBL/GenBank/DDBJ databases">
        <authorList>
            <person name="Grob C."/>
            <person name="Taubert M."/>
            <person name="Howat A.M."/>
            <person name="Burns O.J."/>
            <person name="Dixon J.L."/>
            <person name="Chen Y."/>
            <person name="Murrell J.C."/>
        </authorList>
    </citation>
    <scope>NUCLEOTIDE SEQUENCE [LARGE SCALE GENOMIC DNA]</scope>
    <source>
        <strain evidence="15">L4</strain>
    </source>
</reference>
<dbReference type="SMART" id="SM00490">
    <property type="entry name" value="HELICc"/>
    <property type="match status" value="1"/>
</dbReference>
<keyword evidence="7 12" id="KW-0862">Zinc</keyword>
<evidence type="ECO:0000256" key="10">
    <source>
        <dbReference type="ARBA" id="ARBA00023235"/>
    </source>
</evidence>
<keyword evidence="9 12" id="KW-0238">DNA-binding</keyword>
<feature type="binding site" evidence="12">
    <location>
        <position position="475"/>
    </location>
    <ligand>
        <name>Zn(2+)</name>
        <dbReference type="ChEBI" id="CHEBI:29105"/>
        <label>1</label>
    </ligand>
</feature>
<dbReference type="RefSeq" id="WP_036311225.1">
    <property type="nucleotide sequence ID" value="NZ_JRQD01000001.1"/>
</dbReference>
<gene>
    <name evidence="12" type="primary">priA</name>
    <name evidence="15" type="ORF">LP43_0290</name>
</gene>
<dbReference type="GO" id="GO:1990077">
    <property type="term" value="C:primosome complex"/>
    <property type="evidence" value="ECO:0007669"/>
    <property type="project" value="UniProtKB-UniRule"/>
</dbReference>
<evidence type="ECO:0000313" key="15">
    <source>
        <dbReference type="EMBL" id="KGM07873.1"/>
    </source>
</evidence>
<evidence type="ECO:0000256" key="5">
    <source>
        <dbReference type="ARBA" id="ARBA00022801"/>
    </source>
</evidence>
<name>A0A0A0BH72_9GAMM</name>
<feature type="binding site" evidence="12">
    <location>
        <position position="444"/>
    </location>
    <ligand>
        <name>Zn(2+)</name>
        <dbReference type="ChEBI" id="CHEBI:29105"/>
        <label>2</label>
    </ligand>
</feature>
<dbReference type="EC" id="5.6.2.4" evidence="12"/>
<dbReference type="GO" id="GO:0006270">
    <property type="term" value="P:DNA replication initiation"/>
    <property type="evidence" value="ECO:0007669"/>
    <property type="project" value="TreeGrafter"/>
</dbReference>
<dbReference type="Pfam" id="PF00270">
    <property type="entry name" value="DEAD"/>
    <property type="match status" value="1"/>
</dbReference>
<dbReference type="HAMAP" id="MF_00983">
    <property type="entry name" value="PriA"/>
    <property type="match status" value="1"/>
</dbReference>
<dbReference type="GO" id="GO:0005524">
    <property type="term" value="F:ATP binding"/>
    <property type="evidence" value="ECO:0007669"/>
    <property type="project" value="UniProtKB-UniRule"/>
</dbReference>
<dbReference type="InterPro" id="IPR014001">
    <property type="entry name" value="Helicase_ATP-bd"/>
</dbReference>
<feature type="domain" description="Helicase ATP-binding" evidence="13">
    <location>
        <begin position="207"/>
        <end position="373"/>
    </location>
</feature>
<dbReference type="InterPro" id="IPR001650">
    <property type="entry name" value="Helicase_C-like"/>
</dbReference>
<dbReference type="InterPro" id="IPR042115">
    <property type="entry name" value="PriA_3primeBD_sf"/>
</dbReference>
<evidence type="ECO:0000256" key="11">
    <source>
        <dbReference type="ARBA" id="ARBA00048988"/>
    </source>
</evidence>
<keyword evidence="10 12" id="KW-0413">Isomerase</keyword>
<evidence type="ECO:0000259" key="13">
    <source>
        <dbReference type="PROSITE" id="PS51192"/>
    </source>
</evidence>
<dbReference type="PROSITE" id="PS51192">
    <property type="entry name" value="HELICASE_ATP_BIND_1"/>
    <property type="match status" value="1"/>
</dbReference>
<evidence type="ECO:0000256" key="2">
    <source>
        <dbReference type="ARBA" id="ARBA00022705"/>
    </source>
</evidence>
<dbReference type="Pfam" id="PF18074">
    <property type="entry name" value="PriA_C"/>
    <property type="match status" value="1"/>
</dbReference>
<keyword evidence="3 12" id="KW-0479">Metal-binding</keyword>
<keyword evidence="8 12" id="KW-0067">ATP-binding</keyword>
<comment type="catalytic activity">
    <reaction evidence="12">
        <text>Couples ATP hydrolysis with the unwinding of duplex DNA by translocating in the 3'-5' direction.</text>
        <dbReference type="EC" id="5.6.2.4"/>
    </reaction>
</comment>
<dbReference type="PANTHER" id="PTHR30580">
    <property type="entry name" value="PRIMOSOMAL PROTEIN N"/>
    <property type="match status" value="1"/>
</dbReference>
<organism evidence="15 16">
    <name type="scientific">Methylophaga thiooxydans</name>
    <dbReference type="NCBI Taxonomy" id="392484"/>
    <lineage>
        <taxon>Bacteria</taxon>
        <taxon>Pseudomonadati</taxon>
        <taxon>Pseudomonadota</taxon>
        <taxon>Gammaproteobacteria</taxon>
        <taxon>Thiotrichales</taxon>
        <taxon>Piscirickettsiaceae</taxon>
        <taxon>Methylophaga</taxon>
    </lineage>
</organism>
<comment type="catalytic activity">
    <reaction evidence="11 12">
        <text>ATP + H2O = ADP + phosphate + H(+)</text>
        <dbReference type="Rhea" id="RHEA:13065"/>
        <dbReference type="ChEBI" id="CHEBI:15377"/>
        <dbReference type="ChEBI" id="CHEBI:15378"/>
        <dbReference type="ChEBI" id="CHEBI:30616"/>
        <dbReference type="ChEBI" id="CHEBI:43474"/>
        <dbReference type="ChEBI" id="CHEBI:456216"/>
        <dbReference type="EC" id="5.6.2.4"/>
    </reaction>
</comment>
<dbReference type="CDD" id="cd18804">
    <property type="entry name" value="SF2_C_priA"/>
    <property type="match status" value="1"/>
</dbReference>
<feature type="domain" description="Helicase C-terminal" evidence="14">
    <location>
        <begin position="464"/>
        <end position="630"/>
    </location>
</feature>
<dbReference type="Gene3D" id="3.40.50.300">
    <property type="entry name" value="P-loop containing nucleotide triphosphate hydrolases"/>
    <property type="match status" value="2"/>
</dbReference>
<dbReference type="Gene3D" id="3.40.1440.60">
    <property type="entry name" value="PriA, 3(prime) DNA-binding domain"/>
    <property type="match status" value="1"/>
</dbReference>
<dbReference type="EMBL" id="JRQD01000001">
    <property type="protein sequence ID" value="KGM07873.1"/>
    <property type="molecule type" value="Genomic_DNA"/>
</dbReference>
<keyword evidence="6 12" id="KW-0347">Helicase</keyword>
<dbReference type="GO" id="GO:0008270">
    <property type="term" value="F:zinc ion binding"/>
    <property type="evidence" value="ECO:0007669"/>
    <property type="project" value="UniProtKB-UniRule"/>
</dbReference>
<protein>
    <recommendedName>
        <fullName evidence="12">Replication restart protein PriA</fullName>
    </recommendedName>
    <alternativeName>
        <fullName evidence="12">ATP-dependent DNA helicase PriA</fullName>
        <ecNumber evidence="12">5.6.2.4</ecNumber>
    </alternativeName>
    <alternativeName>
        <fullName evidence="12">DNA 3'-5' helicase PriA</fullName>
    </alternativeName>
</protein>
<keyword evidence="5 12" id="KW-0378">Hydrolase</keyword>
<dbReference type="Pfam" id="PF17764">
    <property type="entry name" value="PriA_3primeBD"/>
    <property type="match status" value="1"/>
</dbReference>
<dbReference type="AlphaFoldDB" id="A0A0A0BH72"/>
<dbReference type="NCBIfam" id="TIGR00595">
    <property type="entry name" value="priA"/>
    <property type="match status" value="1"/>
</dbReference>
<comment type="cofactor">
    <cofactor evidence="12">
        <name>Zn(2+)</name>
        <dbReference type="ChEBI" id="CHEBI:29105"/>
    </cofactor>
    <text evidence="12">Binds 2 zinc ions per subunit.</text>
</comment>
<feature type="binding site" evidence="12">
    <location>
        <position position="432"/>
    </location>
    <ligand>
        <name>Zn(2+)</name>
        <dbReference type="ChEBI" id="CHEBI:29105"/>
        <label>1</label>
    </ligand>
</feature>
<proteinExistence type="inferred from homology"/>
<dbReference type="GO" id="GO:0006302">
    <property type="term" value="P:double-strand break repair"/>
    <property type="evidence" value="ECO:0007669"/>
    <property type="project" value="InterPro"/>
</dbReference>
<comment type="function">
    <text evidence="12">Initiates the restart of stalled replication forks, which reloads the replicative helicase on sites other than the origin of replication. Recognizes and binds to abandoned replication forks and remodels them to uncover a helicase loading site. Promotes assembly of the primosome at these replication forks.</text>
</comment>
<evidence type="ECO:0000256" key="4">
    <source>
        <dbReference type="ARBA" id="ARBA00022741"/>
    </source>
</evidence>
<dbReference type="PANTHER" id="PTHR30580:SF0">
    <property type="entry name" value="PRIMOSOMAL PROTEIN N"/>
    <property type="match status" value="1"/>
</dbReference>
<dbReference type="FunFam" id="3.40.50.300:FF:000489">
    <property type="entry name" value="Primosome assembly protein PriA"/>
    <property type="match status" value="1"/>
</dbReference>
<dbReference type="GO" id="GO:0043138">
    <property type="term" value="F:3'-5' DNA helicase activity"/>
    <property type="evidence" value="ECO:0007669"/>
    <property type="project" value="UniProtKB-EC"/>
</dbReference>
<feature type="binding site" evidence="12">
    <location>
        <position position="435"/>
    </location>
    <ligand>
        <name>Zn(2+)</name>
        <dbReference type="ChEBI" id="CHEBI:29105"/>
        <label>1</label>
    </ligand>
</feature>
<evidence type="ECO:0000256" key="7">
    <source>
        <dbReference type="ARBA" id="ARBA00022833"/>
    </source>
</evidence>
<dbReference type="GO" id="GO:0006310">
    <property type="term" value="P:DNA recombination"/>
    <property type="evidence" value="ECO:0007669"/>
    <property type="project" value="InterPro"/>
</dbReference>
<dbReference type="Proteomes" id="UP000029999">
    <property type="component" value="Unassembled WGS sequence"/>
</dbReference>
<evidence type="ECO:0000256" key="9">
    <source>
        <dbReference type="ARBA" id="ARBA00023125"/>
    </source>
</evidence>
<feature type="binding site" evidence="12">
    <location>
        <position position="472"/>
    </location>
    <ligand>
        <name>Zn(2+)</name>
        <dbReference type="ChEBI" id="CHEBI:29105"/>
        <label>1</label>
    </ligand>
</feature>
<dbReference type="NCBIfam" id="NF004067">
    <property type="entry name" value="PRK05580.1-4"/>
    <property type="match status" value="1"/>
</dbReference>
<dbReference type="InterPro" id="IPR041222">
    <property type="entry name" value="PriA_3primeBD"/>
</dbReference>
<evidence type="ECO:0000313" key="16">
    <source>
        <dbReference type="Proteomes" id="UP000029999"/>
    </source>
</evidence>
<dbReference type="PROSITE" id="PS51194">
    <property type="entry name" value="HELICASE_CTER"/>
    <property type="match status" value="1"/>
</dbReference>